<dbReference type="EMBL" id="JAOPGA020001102">
    <property type="protein sequence ID" value="KAL0485071.1"/>
    <property type="molecule type" value="Genomic_DNA"/>
</dbReference>
<sequence>MLRRVFFKPSTFRAVFRPISTTTVRFQEKPKEATQKEDKFTKDDIKLSTNNYGEDIDGPADQIFREAYNQDSAGWALASLYSIRQALIEDPEELSALTEEFVAQLYPSVGGLFVYLVDNEQIGRLGAILKKFEENYLSSMDVIDAHVTIDSSFNPETHRDLARIYGGILNLGEDKKFLNVVTTTSPTMMGGGYEAEYKTFKIDKSVRSVFEGMLTGKEHTFN</sequence>
<evidence type="ECO:0000313" key="2">
    <source>
        <dbReference type="Proteomes" id="UP001431209"/>
    </source>
</evidence>
<dbReference type="AlphaFoldDB" id="A0AAW2Z7E5"/>
<proteinExistence type="predicted"/>
<gene>
    <name evidence="1" type="ORF">AKO1_011842</name>
</gene>
<keyword evidence="2" id="KW-1185">Reference proteome</keyword>
<name>A0AAW2Z7E5_9EUKA</name>
<evidence type="ECO:0000313" key="1">
    <source>
        <dbReference type="EMBL" id="KAL0485071.1"/>
    </source>
</evidence>
<comment type="caution">
    <text evidence="1">The sequence shown here is derived from an EMBL/GenBank/DDBJ whole genome shotgun (WGS) entry which is preliminary data.</text>
</comment>
<reference evidence="1 2" key="1">
    <citation type="submission" date="2024-03" db="EMBL/GenBank/DDBJ databases">
        <title>The Acrasis kona genome and developmental transcriptomes reveal deep origins of eukaryotic multicellular pathways.</title>
        <authorList>
            <person name="Sheikh S."/>
            <person name="Fu C.-J."/>
            <person name="Brown M.W."/>
            <person name="Baldauf S.L."/>
        </authorList>
    </citation>
    <scope>NUCLEOTIDE SEQUENCE [LARGE SCALE GENOMIC DNA]</scope>
    <source>
        <strain evidence="1 2">ATCC MYA-3509</strain>
    </source>
</reference>
<organism evidence="1 2">
    <name type="scientific">Acrasis kona</name>
    <dbReference type="NCBI Taxonomy" id="1008807"/>
    <lineage>
        <taxon>Eukaryota</taxon>
        <taxon>Discoba</taxon>
        <taxon>Heterolobosea</taxon>
        <taxon>Tetramitia</taxon>
        <taxon>Eutetramitia</taxon>
        <taxon>Acrasidae</taxon>
        <taxon>Acrasis</taxon>
    </lineage>
</organism>
<accession>A0AAW2Z7E5</accession>
<protein>
    <submittedName>
        <fullName evidence="1">ATP synthase subunit delta</fullName>
    </submittedName>
</protein>
<dbReference type="Proteomes" id="UP001431209">
    <property type="component" value="Unassembled WGS sequence"/>
</dbReference>